<gene>
    <name evidence="13" type="ORF">UPYG_G00031550</name>
</gene>
<feature type="domain" description="C3H1-type" evidence="12">
    <location>
        <begin position="850"/>
        <end position="878"/>
    </location>
</feature>
<feature type="region of interest" description="Disordered" evidence="11">
    <location>
        <begin position="509"/>
        <end position="617"/>
    </location>
</feature>
<feature type="compositionally biased region" description="Polar residues" evidence="11">
    <location>
        <begin position="225"/>
        <end position="244"/>
    </location>
</feature>
<feature type="compositionally biased region" description="Gly residues" evidence="11">
    <location>
        <begin position="562"/>
        <end position="577"/>
    </location>
</feature>
<feature type="region of interest" description="Disordered" evidence="11">
    <location>
        <begin position="1017"/>
        <end position="1073"/>
    </location>
</feature>
<keyword evidence="1 10" id="KW-0479">Metal-binding</keyword>
<feature type="domain" description="C3H1-type" evidence="12">
    <location>
        <begin position="882"/>
        <end position="905"/>
    </location>
</feature>
<dbReference type="Gene3D" id="4.10.1000.10">
    <property type="entry name" value="Zinc finger, CCCH-type"/>
    <property type="match status" value="2"/>
</dbReference>
<evidence type="ECO:0000256" key="7">
    <source>
        <dbReference type="ARBA" id="ARBA00064187"/>
    </source>
</evidence>
<comment type="caution">
    <text evidence="13">The sequence shown here is derived from an EMBL/GenBank/DDBJ whole genome shotgun (WGS) entry which is preliminary data.</text>
</comment>
<feature type="compositionally biased region" description="Polar residues" evidence="11">
    <location>
        <begin position="142"/>
        <end position="156"/>
    </location>
</feature>
<keyword evidence="4 10" id="KW-0862">Zinc</keyword>
<keyword evidence="2" id="KW-0677">Repeat</keyword>
<accession>A0ABD0XQA0</accession>
<evidence type="ECO:0000256" key="9">
    <source>
        <dbReference type="ARBA" id="ARBA00079564"/>
    </source>
</evidence>
<feature type="domain" description="C3H1-type" evidence="12">
    <location>
        <begin position="906"/>
        <end position="932"/>
    </location>
</feature>
<evidence type="ECO:0000256" key="11">
    <source>
        <dbReference type="SAM" id="MobiDB-lite"/>
    </source>
</evidence>
<evidence type="ECO:0000256" key="10">
    <source>
        <dbReference type="PROSITE-ProRule" id="PRU00723"/>
    </source>
</evidence>
<evidence type="ECO:0000256" key="4">
    <source>
        <dbReference type="ARBA" id="ARBA00022833"/>
    </source>
</evidence>
<organism evidence="13 14">
    <name type="scientific">Umbra pygmaea</name>
    <name type="common">Eastern mudminnow</name>
    <dbReference type="NCBI Taxonomy" id="75934"/>
    <lineage>
        <taxon>Eukaryota</taxon>
        <taxon>Metazoa</taxon>
        <taxon>Chordata</taxon>
        <taxon>Craniata</taxon>
        <taxon>Vertebrata</taxon>
        <taxon>Euteleostomi</taxon>
        <taxon>Actinopterygii</taxon>
        <taxon>Neopterygii</taxon>
        <taxon>Teleostei</taxon>
        <taxon>Protacanthopterygii</taxon>
        <taxon>Esociformes</taxon>
        <taxon>Umbridae</taxon>
        <taxon>Umbra</taxon>
    </lineage>
</organism>
<feature type="domain" description="C3H1-type" evidence="12">
    <location>
        <begin position="933"/>
        <end position="960"/>
    </location>
</feature>
<reference evidence="13 14" key="1">
    <citation type="submission" date="2024-06" db="EMBL/GenBank/DDBJ databases">
        <authorList>
            <person name="Pan Q."/>
            <person name="Wen M."/>
            <person name="Jouanno E."/>
            <person name="Zahm M."/>
            <person name="Klopp C."/>
            <person name="Cabau C."/>
            <person name="Louis A."/>
            <person name="Berthelot C."/>
            <person name="Parey E."/>
            <person name="Roest Crollius H."/>
            <person name="Montfort J."/>
            <person name="Robinson-Rechavi M."/>
            <person name="Bouchez O."/>
            <person name="Lampietro C."/>
            <person name="Lopez Roques C."/>
            <person name="Donnadieu C."/>
            <person name="Postlethwait J."/>
            <person name="Bobe J."/>
            <person name="Verreycken H."/>
            <person name="Guiguen Y."/>
        </authorList>
    </citation>
    <scope>NUCLEOTIDE SEQUENCE [LARGE SCALE GENOMIC DNA]</scope>
    <source>
        <strain evidence="13">Up_M1</strain>
        <tissue evidence="13">Testis</tissue>
    </source>
</reference>
<dbReference type="InterPro" id="IPR036855">
    <property type="entry name" value="Znf_CCCH_sf"/>
</dbReference>
<feature type="region of interest" description="Disordered" evidence="11">
    <location>
        <begin position="35"/>
        <end position="307"/>
    </location>
</feature>
<feature type="domain" description="C3H1-type" evidence="12">
    <location>
        <begin position="961"/>
        <end position="983"/>
    </location>
</feature>
<dbReference type="EMBL" id="JAGEUA010000001">
    <property type="protein sequence ID" value="KAL1022727.1"/>
    <property type="molecule type" value="Genomic_DNA"/>
</dbReference>
<feature type="zinc finger region" description="C3H1-type" evidence="10">
    <location>
        <begin position="906"/>
        <end position="932"/>
    </location>
</feature>
<dbReference type="InterPro" id="IPR000571">
    <property type="entry name" value="Znf_CCCH"/>
</dbReference>
<evidence type="ECO:0000256" key="5">
    <source>
        <dbReference type="ARBA" id="ARBA00023125"/>
    </source>
</evidence>
<feature type="region of interest" description="Disordered" evidence="11">
    <location>
        <begin position="752"/>
        <end position="774"/>
    </location>
</feature>
<protein>
    <recommendedName>
        <fullName evidence="8">Zinc finger CCCH domain-containing protein 3</fullName>
    </recommendedName>
    <alternativeName>
        <fullName evidence="9">Smad-interacting CPSF-like factor</fullName>
    </alternativeName>
</protein>
<feature type="region of interest" description="Disordered" evidence="11">
    <location>
        <begin position="460"/>
        <end position="495"/>
    </location>
</feature>
<feature type="compositionally biased region" description="Polar residues" evidence="11">
    <location>
        <begin position="42"/>
        <end position="71"/>
    </location>
</feature>
<dbReference type="Proteomes" id="UP001557470">
    <property type="component" value="Unassembled WGS sequence"/>
</dbReference>
<evidence type="ECO:0000256" key="1">
    <source>
        <dbReference type="ARBA" id="ARBA00022723"/>
    </source>
</evidence>
<dbReference type="GO" id="GO:0003677">
    <property type="term" value="F:DNA binding"/>
    <property type="evidence" value="ECO:0007669"/>
    <property type="project" value="UniProtKB-KW"/>
</dbReference>
<evidence type="ECO:0000256" key="8">
    <source>
        <dbReference type="ARBA" id="ARBA00071600"/>
    </source>
</evidence>
<dbReference type="AlphaFoldDB" id="A0ABD0XQA0"/>
<feature type="compositionally biased region" description="Polar residues" evidence="11">
    <location>
        <begin position="197"/>
        <end position="216"/>
    </location>
</feature>
<evidence type="ECO:0000313" key="13">
    <source>
        <dbReference type="EMBL" id="KAL1022727.1"/>
    </source>
</evidence>
<feature type="compositionally biased region" description="Polar residues" evidence="11">
    <location>
        <begin position="82"/>
        <end position="116"/>
    </location>
</feature>
<comment type="function">
    <text evidence="6">Required for the export of polyadenylated mRNAs from the nucleus. Enhances ACVR1B-induced SMAD-dependent transcription. Binds to single-stranded DNA but not to double-stranded DNA in vitro. Involved in RNA cleavage.</text>
</comment>
<feature type="zinc finger region" description="C3H1-type" evidence="10">
    <location>
        <begin position="961"/>
        <end position="983"/>
    </location>
</feature>
<dbReference type="GO" id="GO:0005634">
    <property type="term" value="C:nucleus"/>
    <property type="evidence" value="ECO:0007669"/>
    <property type="project" value="UniProtKB-ARBA"/>
</dbReference>
<evidence type="ECO:0000313" key="14">
    <source>
        <dbReference type="Proteomes" id="UP001557470"/>
    </source>
</evidence>
<dbReference type="PROSITE" id="PS50103">
    <property type="entry name" value="ZF_C3H1"/>
    <property type="match status" value="5"/>
</dbReference>
<keyword evidence="14" id="KW-1185">Reference proteome</keyword>
<dbReference type="PANTHER" id="PTHR46156">
    <property type="entry name" value="CCCH ZINGC FINGER"/>
    <property type="match status" value="1"/>
</dbReference>
<feature type="zinc finger region" description="C3H1-type" evidence="10">
    <location>
        <begin position="850"/>
        <end position="878"/>
    </location>
</feature>
<keyword evidence="3 10" id="KW-0863">Zinc-finger</keyword>
<proteinExistence type="predicted"/>
<dbReference type="Pfam" id="PF00642">
    <property type="entry name" value="zf-CCCH"/>
    <property type="match status" value="1"/>
</dbReference>
<dbReference type="PANTHER" id="PTHR46156:SF1">
    <property type="entry name" value="ZINC FINGER CCCH DOMAIN-CONTAINING PROTEIN 3"/>
    <property type="match status" value="1"/>
</dbReference>
<dbReference type="FunFam" id="4.10.1000.10:FF:000008">
    <property type="entry name" value="zinc finger CCCH domain-containing protein 3"/>
    <property type="match status" value="1"/>
</dbReference>
<feature type="region of interest" description="Disordered" evidence="11">
    <location>
        <begin position="691"/>
        <end position="710"/>
    </location>
</feature>
<feature type="compositionally biased region" description="Low complexity" evidence="11">
    <location>
        <begin position="1017"/>
        <end position="1031"/>
    </location>
</feature>
<dbReference type="GO" id="GO:0008270">
    <property type="term" value="F:zinc ion binding"/>
    <property type="evidence" value="ECO:0007669"/>
    <property type="project" value="UniProtKB-KW"/>
</dbReference>
<sequence length="1073" mass="116476">MTLRNDVSASNINMDEREALKRQIDLLQNLINNHKSVHGDVPSSSGQQWHSAKQSAPSRSRGQSVSNNPKLPSSGGFYTVQHAPQSTGQWRKTYSLSNTASSAQHGRPNTQTARPSSEQHRRPIQTARPSSEHHSRPIQAARPSSEQHSRPIQTARPSLEQHSRPTQTARPSSEQHSRPTQTARPSSEQHIRPIQTARPSSEQHSRLIQTARPSSEQHIRPIQTARPSSEQPSVSATQISSTGFLSLPAPSPSQPNHNSNKLPRAEKSGCKRTASRDLTGAGPRAQHCPTTKALRPTVTGHGLPDQLNRVWPGLGSRAELGVSGLTGPGPPEGQHRGTECKDLSGVPGSKMSRLQSTTQLHIKPRLIGAIKAACKQNVAMTTTSNLKSIDATSLSSPPLPCLLPSISLILRSMPSLDPPQTASAPQTYSKFTWVKSHQPGGAVSSQDERKAQPPVKLTVTPIPVSHHAAPGVASHSLMKRTSAPSKKASRKLSLSPALPKTSTYTWVSSTARGQARLSRKPLSPKALPLPQRASGEGLAKKPKSPNLLAKQLSSRYRWKAGPGPGGQASSGVAGGSKRGSVFRWTSEKPKSAKGVSSAPSTVPLTSTGPSSSPGGFKLRSRMKIIRRSAGSVSGSEKRFSPTAATVNSCYSLRRRTHTPLRTYTLVRSPAGVKRTSSRDLVSFGKHKLRRLSASPSNTGPAFPSLHSHTSQRGFRTRYKIVTRLSGTTGHPPHYLHALSWRAKRIQTARNVLQSRLRPPGQDKPPSPQTWRGRGRGMRWIGGTLYSVSANKLSRTVTAGGPVNKTVRWSSPQQTTPAHSSTIFRPSSTRFVASRVVQRSLAIIRQARQKKPHRHYCMYYNRFGKCNRGNTCPYIHDPDKVAVCTRFLRGTCKQTDGTCPFSHKVAKEKMPVCSYFLRGICNNSSCPYSHVYVSRKAAVCQDFIRGYCPQGEKCKKKHTLVCPDFSSNGSCPRGAQCKLHHHQRTKRSTAPTNGTACLAKKARSKSLLVVLPQAQAADSSLADPGPSSSSAPHITKLPSFISLSSSPEDTDPPNIPSYDGSMVPERILQIKPRL</sequence>
<feature type="compositionally biased region" description="Polar residues" evidence="11">
    <location>
        <begin position="164"/>
        <end position="188"/>
    </location>
</feature>
<dbReference type="FunFam" id="4.10.1000.10:FF:000022">
    <property type="entry name" value="Zinc finger CCCH domain-containing protein 7"/>
    <property type="match status" value="1"/>
</dbReference>
<comment type="subunit">
    <text evidence="7">Interacts with SMAD1, SMAD3, SMAD4, CPSF2 and CPSF3.</text>
</comment>
<feature type="compositionally biased region" description="Low complexity" evidence="11">
    <location>
        <begin position="599"/>
        <end position="615"/>
    </location>
</feature>
<evidence type="ECO:0000256" key="6">
    <source>
        <dbReference type="ARBA" id="ARBA00057285"/>
    </source>
</evidence>
<keyword evidence="5" id="KW-0238">DNA-binding</keyword>
<evidence type="ECO:0000256" key="2">
    <source>
        <dbReference type="ARBA" id="ARBA00022737"/>
    </source>
</evidence>
<name>A0ABD0XQA0_UMBPY</name>
<evidence type="ECO:0000259" key="12">
    <source>
        <dbReference type="PROSITE" id="PS50103"/>
    </source>
</evidence>
<evidence type="ECO:0000256" key="3">
    <source>
        <dbReference type="ARBA" id="ARBA00022771"/>
    </source>
</evidence>
<feature type="zinc finger region" description="C3H1-type" evidence="10">
    <location>
        <begin position="933"/>
        <end position="960"/>
    </location>
</feature>
<dbReference type="SUPFAM" id="SSF90229">
    <property type="entry name" value="CCCH zinc finger"/>
    <property type="match status" value="1"/>
</dbReference>
<feature type="zinc finger region" description="C3H1-type" evidence="10">
    <location>
        <begin position="882"/>
        <end position="905"/>
    </location>
</feature>
<dbReference type="SMART" id="SM00356">
    <property type="entry name" value="ZnF_C3H1"/>
    <property type="match status" value="5"/>
</dbReference>